<evidence type="ECO:0000313" key="1">
    <source>
        <dbReference type="EMBL" id="BBE41592.1"/>
    </source>
</evidence>
<dbReference type="Proteomes" id="UP000509448">
    <property type="component" value="Chromosome"/>
</dbReference>
<reference evidence="1 2" key="1">
    <citation type="journal article" date="2019" name="ISME J.">
        <title>Isolation and characterization of a thermophilic sulfur- and iron-reducing thaumarchaeote from a terrestrial acidic hot spring.</title>
        <authorList>
            <person name="Kato S."/>
            <person name="Itoh T."/>
            <person name="Yuki M."/>
            <person name="Nagamori M."/>
            <person name="Ohnishi M."/>
            <person name="Uematsu K."/>
            <person name="Suzuki K."/>
            <person name="Takashina T."/>
            <person name="Ohkuma M."/>
        </authorList>
    </citation>
    <scope>NUCLEOTIDE SEQUENCE [LARGE SCALE GENOMIC DNA]</scope>
    <source>
        <strain evidence="1 2">NAS-02</strain>
    </source>
</reference>
<dbReference type="KEGG" id="ccai:NAS2_0195"/>
<organism evidence="1 2">
    <name type="scientific">Conexivisphaera calida</name>
    <dbReference type="NCBI Taxonomy" id="1874277"/>
    <lineage>
        <taxon>Archaea</taxon>
        <taxon>Nitrososphaerota</taxon>
        <taxon>Conexivisphaeria</taxon>
        <taxon>Conexivisphaerales</taxon>
        <taxon>Conexivisphaeraceae</taxon>
        <taxon>Conexivisphaera</taxon>
    </lineage>
</organism>
<dbReference type="OrthoDB" id="11104at2157"/>
<evidence type="ECO:0000313" key="2">
    <source>
        <dbReference type="Proteomes" id="UP000509448"/>
    </source>
</evidence>
<dbReference type="EMBL" id="AP018732">
    <property type="protein sequence ID" value="BBE41592.1"/>
    <property type="molecule type" value="Genomic_DNA"/>
</dbReference>
<gene>
    <name evidence="1" type="ORF">NAS2_0195</name>
</gene>
<dbReference type="AlphaFoldDB" id="A0A4P2VCR6"/>
<accession>A0A4P2VCR6</accession>
<sequence length="125" mass="14066">MVIKVKLDEWVRLPRLGTEAFKELMRAGVRYDTGRGFLVPRGADLLRIKRAISGALTGAPVEFEFKCVLCGREMSCEDCEYHDVCSIETSSPSCICSNCAKSASFEAYMEWWRELSQDSTRGLQA</sequence>
<dbReference type="GeneID" id="55584014"/>
<keyword evidence="2" id="KW-1185">Reference proteome</keyword>
<name>A0A4P2VCR6_9ARCH</name>
<protein>
    <submittedName>
        <fullName evidence="1">Uncharacterized protein</fullName>
    </submittedName>
</protein>
<dbReference type="RefSeq" id="WP_174447922.1">
    <property type="nucleotide sequence ID" value="NZ_AP018732.1"/>
</dbReference>
<proteinExistence type="predicted"/>